<dbReference type="GO" id="GO:0004483">
    <property type="term" value="F:methyltransferase cap1 activity"/>
    <property type="evidence" value="ECO:0007669"/>
    <property type="project" value="UniProtKB-UniRule"/>
</dbReference>
<keyword evidence="1" id="KW-0489">Methyltransferase</keyword>
<dbReference type="EC" id="2.1.1.57" evidence="1"/>
<keyword evidence="5" id="KW-1185">Reference proteome</keyword>
<dbReference type="PANTHER" id="PTHR16121:SF0">
    <property type="entry name" value="CAP-SPECIFIC MRNA (NUCLEOSIDE-2'-O-)-METHYLTRANSFERASE 1"/>
    <property type="match status" value="1"/>
</dbReference>
<evidence type="ECO:0000256" key="2">
    <source>
        <dbReference type="SAM" id="MobiDB-lite"/>
    </source>
</evidence>
<evidence type="ECO:0000256" key="1">
    <source>
        <dbReference type="RuleBase" id="RU368012"/>
    </source>
</evidence>
<evidence type="ECO:0000259" key="4">
    <source>
        <dbReference type="PROSITE" id="PS51613"/>
    </source>
</evidence>
<reference evidence="6" key="1">
    <citation type="submission" date="2022-11" db="UniProtKB">
        <authorList>
            <consortium name="WormBaseParasite"/>
        </authorList>
    </citation>
    <scope>IDENTIFICATION</scope>
</reference>
<dbReference type="SMART" id="SM00443">
    <property type="entry name" value="G_patch"/>
    <property type="match status" value="1"/>
</dbReference>
<dbReference type="GO" id="GO:0032259">
    <property type="term" value="P:methylation"/>
    <property type="evidence" value="ECO:0007669"/>
    <property type="project" value="UniProtKB-KW"/>
</dbReference>
<keyword evidence="1" id="KW-0808">Transferase</keyword>
<dbReference type="Pfam" id="PF01728">
    <property type="entry name" value="FtsJ"/>
    <property type="match status" value="1"/>
</dbReference>
<dbReference type="Pfam" id="PF01585">
    <property type="entry name" value="G-patch"/>
    <property type="match status" value="1"/>
</dbReference>
<dbReference type="GO" id="GO:0003676">
    <property type="term" value="F:nucleic acid binding"/>
    <property type="evidence" value="ECO:0007669"/>
    <property type="project" value="UniProtKB-UniRule"/>
</dbReference>
<dbReference type="GO" id="GO:0005634">
    <property type="term" value="C:nucleus"/>
    <property type="evidence" value="ECO:0007669"/>
    <property type="project" value="UniProtKB-SubCell"/>
</dbReference>
<dbReference type="InterPro" id="IPR000467">
    <property type="entry name" value="G_patch_dom"/>
</dbReference>
<comment type="function">
    <text evidence="1">S-adenosyl-L-methionine-dependent methyltransferase that mediates RNA cap1 2'-O-ribose methylation to the 5'-cap structure of RNAs. Methylates the ribose of the first nucleotide of a m(7)GpppG-capped mRNA to produce m(7)GpppNmp (cap1).</text>
</comment>
<dbReference type="Gene3D" id="3.40.50.12760">
    <property type="match status" value="1"/>
</dbReference>
<proteinExistence type="predicted"/>
<dbReference type="PROSITE" id="PS51613">
    <property type="entry name" value="SAM_MT_RRMJ"/>
    <property type="match status" value="1"/>
</dbReference>
<feature type="domain" description="RrmJ-type SAM-dependent 2'-O-MTase" evidence="4">
    <location>
        <begin position="136"/>
        <end position="233"/>
    </location>
</feature>
<dbReference type="PANTHER" id="PTHR16121">
    <property type="entry name" value="CAP-SPECIFIC MRNA (NUCLEOSIDE-2'-O-)-METHYLTRANSFERASE 1-RELATED"/>
    <property type="match status" value="1"/>
</dbReference>
<dbReference type="GO" id="GO:0005737">
    <property type="term" value="C:cytoplasm"/>
    <property type="evidence" value="ECO:0007669"/>
    <property type="project" value="TreeGrafter"/>
</dbReference>
<name>A0A915K601_ROMCU</name>
<accession>A0A915K601</accession>
<dbReference type="WBParaSite" id="nRc.2.0.1.t34161-RA">
    <property type="protein sequence ID" value="nRc.2.0.1.t34161-RA"/>
    <property type="gene ID" value="nRc.2.0.1.g34161"/>
</dbReference>
<evidence type="ECO:0000259" key="3">
    <source>
        <dbReference type="PROSITE" id="PS50174"/>
    </source>
</evidence>
<evidence type="ECO:0000313" key="6">
    <source>
        <dbReference type="WBParaSite" id="nRc.2.0.1.t34161-RA"/>
    </source>
</evidence>
<dbReference type="InterPro" id="IPR050851">
    <property type="entry name" value="mRNA_Cap_2O-Ribose_MeTrfase"/>
</dbReference>
<dbReference type="GO" id="GO:0006370">
    <property type="term" value="P:7-methylguanosine mRNA capping"/>
    <property type="evidence" value="ECO:0007669"/>
    <property type="project" value="UniProtKB-UniRule"/>
</dbReference>
<feature type="compositionally biased region" description="Polar residues" evidence="2">
    <location>
        <begin position="224"/>
        <end position="233"/>
    </location>
</feature>
<dbReference type="AlphaFoldDB" id="A0A915K601"/>
<keyword evidence="1" id="KW-0539">Nucleus</keyword>
<dbReference type="InterPro" id="IPR002877">
    <property type="entry name" value="RNA_MeTrfase_FtsJ_dom"/>
</dbReference>
<dbReference type="PROSITE" id="PS50174">
    <property type="entry name" value="G_PATCH"/>
    <property type="match status" value="1"/>
</dbReference>
<comment type="subcellular location">
    <subcellularLocation>
        <location evidence="1">Nucleus</location>
    </subcellularLocation>
</comment>
<keyword evidence="1" id="KW-0506">mRNA capping</keyword>
<sequence>MGFKHGRGLGKEQQGISQPIEVEMRLSRRGLGHEKTALEPSLNLTWDDENENIQIEETIDWAPECQLGALIEEESCGDWIKIGKKIDTIDQETEFVSEETLHDVLDAKSVFDELNDKELRQARSRANPFESIKGVFFQNRAAMKMANLDAVFDFKLTNPDPVKDDAHEPPPLFYFADVCAGPGGFTEYVLWKKNARSAQVKKTFSTRKKKSKTSGYNDLDSGDESVNLSGEEK</sequence>
<keyword evidence="1" id="KW-0949">S-adenosyl-L-methionine</keyword>
<protein>
    <recommendedName>
        <fullName evidence="1">Cap-specific mRNA (nucleoside-2'-O-)-methyltransferase 1</fullName>
        <ecNumber evidence="1">2.1.1.57</ecNumber>
    </recommendedName>
    <alternativeName>
        <fullName evidence="1">Cap1 2'O-ribose methyltransferase 1</fullName>
    </alternativeName>
</protein>
<evidence type="ECO:0000313" key="5">
    <source>
        <dbReference type="Proteomes" id="UP000887565"/>
    </source>
</evidence>
<feature type="region of interest" description="Disordered" evidence="2">
    <location>
        <begin position="202"/>
        <end position="233"/>
    </location>
</feature>
<keyword evidence="1" id="KW-0507">mRNA processing</keyword>
<comment type="catalytic activity">
    <reaction evidence="1">
        <text>a 5'-end (N(7)-methyl 5'-triphosphoguanosine)-ribonucleoside in mRNA + S-adenosyl-L-methionine = a 5'-end (N(7)-methyl 5'-triphosphoguanosine)-(2'-O-methyl-ribonucleoside) in mRNA + S-adenosyl-L-homocysteine + H(+)</text>
        <dbReference type="Rhea" id="RHEA:67020"/>
        <dbReference type="Rhea" id="RHEA-COMP:17167"/>
        <dbReference type="Rhea" id="RHEA-COMP:17168"/>
        <dbReference type="ChEBI" id="CHEBI:15378"/>
        <dbReference type="ChEBI" id="CHEBI:57856"/>
        <dbReference type="ChEBI" id="CHEBI:59789"/>
        <dbReference type="ChEBI" id="CHEBI:156461"/>
        <dbReference type="ChEBI" id="CHEBI:167609"/>
        <dbReference type="EC" id="2.1.1.57"/>
    </reaction>
</comment>
<feature type="domain" description="G-patch" evidence="3">
    <location>
        <begin position="1"/>
        <end position="36"/>
    </location>
</feature>
<organism evidence="5 6">
    <name type="scientific">Romanomermis culicivorax</name>
    <name type="common">Nematode worm</name>
    <dbReference type="NCBI Taxonomy" id="13658"/>
    <lineage>
        <taxon>Eukaryota</taxon>
        <taxon>Metazoa</taxon>
        <taxon>Ecdysozoa</taxon>
        <taxon>Nematoda</taxon>
        <taxon>Enoplea</taxon>
        <taxon>Dorylaimia</taxon>
        <taxon>Mermithida</taxon>
        <taxon>Mermithoidea</taxon>
        <taxon>Mermithidae</taxon>
        <taxon>Romanomermis</taxon>
    </lineage>
</organism>
<dbReference type="InterPro" id="IPR025816">
    <property type="entry name" value="RrmJ-type_MeTrfase"/>
</dbReference>
<dbReference type="GO" id="GO:0016556">
    <property type="term" value="P:mRNA modification"/>
    <property type="evidence" value="ECO:0007669"/>
    <property type="project" value="UniProtKB-UniRule"/>
</dbReference>
<dbReference type="Proteomes" id="UP000887565">
    <property type="component" value="Unplaced"/>
</dbReference>